<dbReference type="PANTHER" id="PTHR13848">
    <property type="entry name" value="PROTEIN YIPPEE-LIKE CG15309-RELATED"/>
    <property type="match status" value="1"/>
</dbReference>
<keyword evidence="3" id="KW-0862">Zinc</keyword>
<dbReference type="InterPro" id="IPR039058">
    <property type="entry name" value="Yippee_fam"/>
</dbReference>
<evidence type="ECO:0000259" key="4">
    <source>
        <dbReference type="PROSITE" id="PS51792"/>
    </source>
</evidence>
<dbReference type="EMBL" id="JAPEVG010000029">
    <property type="protein sequence ID" value="KAJ8494963.1"/>
    <property type="molecule type" value="Genomic_DNA"/>
</dbReference>
<accession>A0AAD7U0H9</accession>
<feature type="domain" description="Yippee" evidence="4">
    <location>
        <begin position="97"/>
        <end position="194"/>
    </location>
</feature>
<evidence type="ECO:0000256" key="1">
    <source>
        <dbReference type="ARBA" id="ARBA00005613"/>
    </source>
</evidence>
<proteinExistence type="inferred from homology"/>
<dbReference type="PROSITE" id="PS51792">
    <property type="entry name" value="YIPPEE"/>
    <property type="match status" value="1"/>
</dbReference>
<evidence type="ECO:0000256" key="2">
    <source>
        <dbReference type="ARBA" id="ARBA00022723"/>
    </source>
</evidence>
<sequence length="200" mass="22119">MDHVCSAAIMVIENAAHGYAQKLGTSAVALASSSRHIHLYDPNPTLRLPIKYPSGPLAQDAPDYCFSYAGISMSNQPPIAPTSDTKSKVITTFLDHPTFSCANCAATIALQDELISKAFSGRDGRGYLIHSAVNLKMGKREDRALLTGVHTVADVYCMGCNDRMGWYYHKASDNSQKYKEGKYLLEREKLVKENKWKLDE</sequence>
<name>A0AAD7U0H9_9APHY</name>
<evidence type="ECO:0000256" key="3">
    <source>
        <dbReference type="ARBA" id="ARBA00022833"/>
    </source>
</evidence>
<keyword evidence="2" id="KW-0479">Metal-binding</keyword>
<dbReference type="GO" id="GO:0046872">
    <property type="term" value="F:metal ion binding"/>
    <property type="evidence" value="ECO:0007669"/>
    <property type="project" value="UniProtKB-KW"/>
</dbReference>
<dbReference type="InterPro" id="IPR034751">
    <property type="entry name" value="Yippee"/>
</dbReference>
<evidence type="ECO:0000313" key="6">
    <source>
        <dbReference type="Proteomes" id="UP001215151"/>
    </source>
</evidence>
<dbReference type="Pfam" id="PF03226">
    <property type="entry name" value="Yippee-Mis18"/>
    <property type="match status" value="1"/>
</dbReference>
<protein>
    <recommendedName>
        <fullName evidence="4">Yippee domain-containing protein</fullName>
    </recommendedName>
</protein>
<comment type="caution">
    <text evidence="5">The sequence shown here is derived from an EMBL/GenBank/DDBJ whole genome shotgun (WGS) entry which is preliminary data.</text>
</comment>
<reference evidence="5" key="1">
    <citation type="submission" date="2022-11" db="EMBL/GenBank/DDBJ databases">
        <title>Genome Sequence of Cubamyces cubensis.</title>
        <authorList>
            <person name="Buettner E."/>
        </authorList>
    </citation>
    <scope>NUCLEOTIDE SEQUENCE</scope>
    <source>
        <strain evidence="5">MPL-01</strain>
    </source>
</reference>
<organism evidence="5 6">
    <name type="scientific">Trametes cubensis</name>
    <dbReference type="NCBI Taxonomy" id="1111947"/>
    <lineage>
        <taxon>Eukaryota</taxon>
        <taxon>Fungi</taxon>
        <taxon>Dikarya</taxon>
        <taxon>Basidiomycota</taxon>
        <taxon>Agaricomycotina</taxon>
        <taxon>Agaricomycetes</taxon>
        <taxon>Polyporales</taxon>
        <taxon>Polyporaceae</taxon>
        <taxon>Trametes</taxon>
    </lineage>
</organism>
<dbReference type="Proteomes" id="UP001215151">
    <property type="component" value="Unassembled WGS sequence"/>
</dbReference>
<comment type="similarity">
    <text evidence="1">Belongs to the yippee family.</text>
</comment>
<dbReference type="AlphaFoldDB" id="A0AAD7U0H9"/>
<gene>
    <name evidence="5" type="ORF">ONZ51_g1984</name>
</gene>
<keyword evidence="6" id="KW-1185">Reference proteome</keyword>
<dbReference type="InterPro" id="IPR004910">
    <property type="entry name" value="Yippee/Mis18/Cereblon"/>
</dbReference>
<evidence type="ECO:0000313" key="5">
    <source>
        <dbReference type="EMBL" id="KAJ8494963.1"/>
    </source>
</evidence>